<organism evidence="8 9">
    <name type="scientific">Rhodotorula graminis (strain WP1)</name>
    <dbReference type="NCBI Taxonomy" id="578459"/>
    <lineage>
        <taxon>Eukaryota</taxon>
        <taxon>Fungi</taxon>
        <taxon>Dikarya</taxon>
        <taxon>Basidiomycota</taxon>
        <taxon>Pucciniomycotina</taxon>
        <taxon>Microbotryomycetes</taxon>
        <taxon>Sporidiobolales</taxon>
        <taxon>Sporidiobolaceae</taxon>
        <taxon>Rhodotorula</taxon>
    </lineage>
</organism>
<dbReference type="PROSITE" id="PS00059">
    <property type="entry name" value="ADH_ZINC"/>
    <property type="match status" value="1"/>
</dbReference>
<dbReference type="GO" id="GO:0008270">
    <property type="term" value="F:zinc ion binding"/>
    <property type="evidence" value="ECO:0007669"/>
    <property type="project" value="InterPro"/>
</dbReference>
<dbReference type="InterPro" id="IPR013154">
    <property type="entry name" value="ADH-like_N"/>
</dbReference>
<dbReference type="Proteomes" id="UP000053890">
    <property type="component" value="Unassembled WGS sequence"/>
</dbReference>
<name>A0A194SBJ7_RHOGW</name>
<dbReference type="InterPro" id="IPR011032">
    <property type="entry name" value="GroES-like_sf"/>
</dbReference>
<evidence type="ECO:0000256" key="4">
    <source>
        <dbReference type="ARBA" id="ARBA00022833"/>
    </source>
</evidence>
<proteinExistence type="inferred from homology"/>
<sequence length="373" mass="39189">MPRRTQALVVQHVSAPAVLADIDLAEPRPNEVLVRITACGLCHTDHLVQHGGIPSAFPSIFGHEGAGEVEAVGSAVKRVQKGDSVLLSYATCGECPYCTADRPAGCARFFEKNFGRARDAAVGDEPVARAVETGEPVYGSFFGQSAFARHAVVSESSVVKVPQGTDLVQLAPLGCGLQSGAGVLLNQLKPSREDSVIIFGLGAVGFGALWAAAHLQLRTIIVVDLVSTRLDLALAQGATHAFSGASPTLLADIRAATSGIGARFAIEATGVERVLKSAWDAVCNFGHVVSVGNPGPGVKAPFDINDHVNQSKTWSGLVEGASNPPIFIPQLMQLYEQGAFPVDTISRVYPVEQYEEALAAMKSGELIKPIITF</sequence>
<dbReference type="EMBL" id="KQ474074">
    <property type="protein sequence ID" value="KPV77830.1"/>
    <property type="molecule type" value="Genomic_DNA"/>
</dbReference>
<dbReference type="GeneID" id="28974404"/>
<dbReference type="OrthoDB" id="256333at2759"/>
<dbReference type="InterPro" id="IPR036291">
    <property type="entry name" value="NAD(P)-bd_dom_sf"/>
</dbReference>
<evidence type="ECO:0000313" key="8">
    <source>
        <dbReference type="EMBL" id="KPV77830.1"/>
    </source>
</evidence>
<dbReference type="OMA" id="HEGAGWV"/>
<keyword evidence="3 6" id="KW-0479">Metal-binding</keyword>
<evidence type="ECO:0000256" key="2">
    <source>
        <dbReference type="ARBA" id="ARBA00008072"/>
    </source>
</evidence>
<comment type="similarity">
    <text evidence="2 6">Belongs to the zinc-containing alcohol dehydrogenase family.</text>
</comment>
<keyword evidence="5" id="KW-0560">Oxidoreductase</keyword>
<evidence type="ECO:0000256" key="6">
    <source>
        <dbReference type="RuleBase" id="RU361277"/>
    </source>
</evidence>
<dbReference type="Pfam" id="PF08240">
    <property type="entry name" value="ADH_N"/>
    <property type="match status" value="1"/>
</dbReference>
<comment type="cofactor">
    <cofactor evidence="1 6">
        <name>Zn(2+)</name>
        <dbReference type="ChEBI" id="CHEBI:29105"/>
    </cofactor>
</comment>
<dbReference type="InterPro" id="IPR002328">
    <property type="entry name" value="ADH_Zn_CS"/>
</dbReference>
<dbReference type="Gene3D" id="3.90.180.10">
    <property type="entry name" value="Medium-chain alcohol dehydrogenases, catalytic domain"/>
    <property type="match status" value="1"/>
</dbReference>
<evidence type="ECO:0000259" key="7">
    <source>
        <dbReference type="SMART" id="SM00829"/>
    </source>
</evidence>
<dbReference type="CDD" id="cd08278">
    <property type="entry name" value="benzyl_alcohol_DH"/>
    <property type="match status" value="1"/>
</dbReference>
<dbReference type="Pfam" id="PF00107">
    <property type="entry name" value="ADH_zinc_N"/>
    <property type="match status" value="1"/>
</dbReference>
<dbReference type="SMART" id="SM00829">
    <property type="entry name" value="PKS_ER"/>
    <property type="match status" value="1"/>
</dbReference>
<dbReference type="GO" id="GO:0016491">
    <property type="term" value="F:oxidoreductase activity"/>
    <property type="evidence" value="ECO:0007669"/>
    <property type="project" value="UniProtKB-KW"/>
</dbReference>
<accession>A0A194SBJ7</accession>
<evidence type="ECO:0000256" key="3">
    <source>
        <dbReference type="ARBA" id="ARBA00022723"/>
    </source>
</evidence>
<evidence type="ECO:0000313" key="9">
    <source>
        <dbReference type="Proteomes" id="UP000053890"/>
    </source>
</evidence>
<dbReference type="InterPro" id="IPR020843">
    <property type="entry name" value="ER"/>
</dbReference>
<dbReference type="SUPFAM" id="SSF51735">
    <property type="entry name" value="NAD(P)-binding Rossmann-fold domains"/>
    <property type="match status" value="1"/>
</dbReference>
<keyword evidence="9" id="KW-1185">Reference proteome</keyword>
<reference evidence="8 9" key="1">
    <citation type="journal article" date="2015" name="Front. Microbiol.">
        <title>Genome sequence of the plant growth promoting endophytic yeast Rhodotorula graminis WP1.</title>
        <authorList>
            <person name="Firrincieli A."/>
            <person name="Otillar R."/>
            <person name="Salamov A."/>
            <person name="Schmutz J."/>
            <person name="Khan Z."/>
            <person name="Redman R.S."/>
            <person name="Fleck N.D."/>
            <person name="Lindquist E."/>
            <person name="Grigoriev I.V."/>
            <person name="Doty S.L."/>
        </authorList>
    </citation>
    <scope>NUCLEOTIDE SEQUENCE [LARGE SCALE GENOMIC DNA]</scope>
    <source>
        <strain evidence="8 9">WP1</strain>
    </source>
</reference>
<evidence type="ECO:0000256" key="1">
    <source>
        <dbReference type="ARBA" id="ARBA00001947"/>
    </source>
</evidence>
<dbReference type="PANTHER" id="PTHR43350">
    <property type="entry name" value="NAD-DEPENDENT ALCOHOL DEHYDROGENASE"/>
    <property type="match status" value="1"/>
</dbReference>
<protein>
    <recommendedName>
        <fullName evidence="7">Enoyl reductase (ER) domain-containing protein</fullName>
    </recommendedName>
</protein>
<dbReference type="AlphaFoldDB" id="A0A194SBJ7"/>
<dbReference type="PANTHER" id="PTHR43350:SF2">
    <property type="entry name" value="GROES-LIKE ZINC-BINDING ALCOHOL DEHYDROGENASE FAMILY PROTEIN"/>
    <property type="match status" value="1"/>
</dbReference>
<feature type="domain" description="Enoyl reductase (ER)" evidence="7">
    <location>
        <begin position="17"/>
        <end position="371"/>
    </location>
</feature>
<dbReference type="STRING" id="578459.A0A194SBJ7"/>
<gene>
    <name evidence="8" type="ORF">RHOBADRAFT_41827</name>
</gene>
<dbReference type="Gene3D" id="3.40.50.720">
    <property type="entry name" value="NAD(P)-binding Rossmann-like Domain"/>
    <property type="match status" value="1"/>
</dbReference>
<dbReference type="InterPro" id="IPR013149">
    <property type="entry name" value="ADH-like_C"/>
</dbReference>
<evidence type="ECO:0000256" key="5">
    <source>
        <dbReference type="ARBA" id="ARBA00023002"/>
    </source>
</evidence>
<dbReference type="RefSeq" id="XP_018273879.1">
    <property type="nucleotide sequence ID" value="XM_018413956.1"/>
</dbReference>
<dbReference type="SUPFAM" id="SSF50129">
    <property type="entry name" value="GroES-like"/>
    <property type="match status" value="1"/>
</dbReference>
<keyword evidence="4 6" id="KW-0862">Zinc</keyword>